<dbReference type="Proteomes" id="UP000191672">
    <property type="component" value="Unassembled WGS sequence"/>
</dbReference>
<organism evidence="1 2">
    <name type="scientific">Penicillium antarcticum</name>
    <dbReference type="NCBI Taxonomy" id="416450"/>
    <lineage>
        <taxon>Eukaryota</taxon>
        <taxon>Fungi</taxon>
        <taxon>Dikarya</taxon>
        <taxon>Ascomycota</taxon>
        <taxon>Pezizomycotina</taxon>
        <taxon>Eurotiomycetes</taxon>
        <taxon>Eurotiomycetidae</taxon>
        <taxon>Eurotiales</taxon>
        <taxon>Aspergillaceae</taxon>
        <taxon>Penicillium</taxon>
    </lineage>
</organism>
<evidence type="ECO:0000313" key="2">
    <source>
        <dbReference type="Proteomes" id="UP000191672"/>
    </source>
</evidence>
<gene>
    <name evidence="1" type="ORF">PENANT_c021G05203</name>
</gene>
<dbReference type="STRING" id="416450.A0A1V6PZS9"/>
<protein>
    <submittedName>
        <fullName evidence="1">Uncharacterized protein</fullName>
    </submittedName>
</protein>
<reference evidence="2" key="1">
    <citation type="journal article" date="2017" name="Nat. Microbiol.">
        <title>Global analysis of biosynthetic gene clusters reveals vast potential of secondary metabolite production in Penicillium species.</title>
        <authorList>
            <person name="Nielsen J.C."/>
            <person name="Grijseels S."/>
            <person name="Prigent S."/>
            <person name="Ji B."/>
            <person name="Dainat J."/>
            <person name="Nielsen K.F."/>
            <person name="Frisvad J.C."/>
            <person name="Workman M."/>
            <person name="Nielsen J."/>
        </authorList>
    </citation>
    <scope>NUCLEOTIDE SEQUENCE [LARGE SCALE GENOMIC DNA]</scope>
    <source>
        <strain evidence="2">IBT 31811</strain>
    </source>
</reference>
<keyword evidence="2" id="KW-1185">Reference proteome</keyword>
<proteinExistence type="predicted"/>
<evidence type="ECO:0000313" key="1">
    <source>
        <dbReference type="EMBL" id="OQD82465.1"/>
    </source>
</evidence>
<comment type="caution">
    <text evidence="1">The sequence shown here is derived from an EMBL/GenBank/DDBJ whole genome shotgun (WGS) entry which is preliminary data.</text>
</comment>
<name>A0A1V6PZS9_9EURO</name>
<sequence length="300" mass="34594">MRLICHKFALDLERFLFANIEIHFRSNTTIRSSRMAALERIGRNIRAMTFKIPHGRDTFLLPILDPITGTERIFVYIPNSSNSATYGNREMADLLVKQYPIYESLARAKSPAIATAEYIPERLYTSDQIQDLAHHQHIEQVLGPDTRIDNPYNKFAHKPDRMTDHLKLLHAYLGSFHTLQRLVFRWEGKRGLLPLKLATEPSFNGAVKAEPSPGCSRRPEKPFRQLKFKHLQQMELANATMDASQIATFIQEHRGSLREFNFGNVVLRSGTWDDALAPLDRLRAEKYRSRDKTKSSSMCR</sequence>
<dbReference type="AlphaFoldDB" id="A0A1V6PZS9"/>
<dbReference type="EMBL" id="MDYN01000021">
    <property type="protein sequence ID" value="OQD82465.1"/>
    <property type="molecule type" value="Genomic_DNA"/>
</dbReference>
<accession>A0A1V6PZS9</accession>